<evidence type="ECO:0000313" key="3">
    <source>
        <dbReference type="EMBL" id="KAL2079562.1"/>
    </source>
</evidence>
<dbReference type="PANTHER" id="PTHR23250">
    <property type="entry name" value="DYSFERLIN-RELATED"/>
    <property type="match status" value="1"/>
</dbReference>
<accession>A0ABD1IX84</accession>
<proteinExistence type="inferred from homology"/>
<reference evidence="3 4" key="1">
    <citation type="submission" date="2024-09" db="EMBL/GenBank/DDBJ databases">
        <title>A chromosome-level genome assembly of Gray's grenadier anchovy, Coilia grayii.</title>
        <authorList>
            <person name="Fu Z."/>
        </authorList>
    </citation>
    <scope>NUCLEOTIDE SEQUENCE [LARGE SCALE GENOMIC DNA]</scope>
    <source>
        <strain evidence="3">G4</strain>
        <tissue evidence="3">Muscle</tissue>
    </source>
</reference>
<dbReference type="Pfam" id="PF19193">
    <property type="entry name" value="Tectonin"/>
    <property type="match status" value="2"/>
</dbReference>
<keyword evidence="4" id="KW-1185">Reference proteome</keyword>
<dbReference type="EMBL" id="JBHFQA010000022">
    <property type="protein sequence ID" value="KAL2079562.1"/>
    <property type="molecule type" value="Genomic_DNA"/>
</dbReference>
<sequence length="207" mass="22449">MRHVSSHCSASPCLALSGNFMLRCRNVPVALVQIDAGAGQVFGVDRNNNIYTQYGESWVQVPGRLKQVTVGPAGVWGVNNRGVVFKLVAGHLVFVPGFNFVPTYLKQIDAGGAEFVAGGVSPNACAGDNWQHIPGYLSMIEVGTDGSVFGVTSRGNILHRDGISKDLPEGIRWRHVPLYSGQVKQVSYDLGHLWIILKNDLIYDCIV</sequence>
<dbReference type="PANTHER" id="PTHR23250:SF3">
    <property type="entry name" value="FISH-EGG LECTIN-LIKE ISOFORM X1-RELATED"/>
    <property type="match status" value="1"/>
</dbReference>
<dbReference type="AlphaFoldDB" id="A0ABD1IX84"/>
<dbReference type="SMART" id="SM00706">
    <property type="entry name" value="TECPR"/>
    <property type="match status" value="4"/>
</dbReference>
<protein>
    <submittedName>
        <fullName evidence="3">Uncharacterized protein</fullName>
    </submittedName>
</protein>
<comment type="caution">
    <text evidence="3">The sequence shown here is derived from an EMBL/GenBank/DDBJ whole genome shotgun (WGS) entry which is preliminary data.</text>
</comment>
<evidence type="ECO:0000256" key="2">
    <source>
        <dbReference type="ARBA" id="ARBA00038331"/>
    </source>
</evidence>
<evidence type="ECO:0000313" key="4">
    <source>
        <dbReference type="Proteomes" id="UP001591681"/>
    </source>
</evidence>
<dbReference type="Proteomes" id="UP001591681">
    <property type="component" value="Unassembled WGS sequence"/>
</dbReference>
<gene>
    <name evidence="3" type="ORF">ACEWY4_025306</name>
</gene>
<dbReference type="InterPro" id="IPR006624">
    <property type="entry name" value="Beta-propeller_rpt_TECPR"/>
</dbReference>
<evidence type="ECO:0000256" key="1">
    <source>
        <dbReference type="ARBA" id="ARBA00022734"/>
    </source>
</evidence>
<organism evidence="3 4">
    <name type="scientific">Coilia grayii</name>
    <name type="common">Gray's grenadier anchovy</name>
    <dbReference type="NCBI Taxonomy" id="363190"/>
    <lineage>
        <taxon>Eukaryota</taxon>
        <taxon>Metazoa</taxon>
        <taxon>Chordata</taxon>
        <taxon>Craniata</taxon>
        <taxon>Vertebrata</taxon>
        <taxon>Euteleostomi</taxon>
        <taxon>Actinopterygii</taxon>
        <taxon>Neopterygii</taxon>
        <taxon>Teleostei</taxon>
        <taxon>Clupei</taxon>
        <taxon>Clupeiformes</taxon>
        <taxon>Clupeoidei</taxon>
        <taxon>Engraulidae</taxon>
        <taxon>Coilinae</taxon>
        <taxon>Coilia</taxon>
    </lineage>
</organism>
<keyword evidence="1" id="KW-0430">Lectin</keyword>
<comment type="similarity">
    <text evidence="2">Belongs to the tectonin family.</text>
</comment>
<dbReference type="GO" id="GO:0030246">
    <property type="term" value="F:carbohydrate binding"/>
    <property type="evidence" value="ECO:0007669"/>
    <property type="project" value="UniProtKB-KW"/>
</dbReference>
<name>A0ABD1IX84_9TELE</name>
<dbReference type="InterPro" id="IPR051513">
    <property type="entry name" value="Tectonin_beta-prop"/>
</dbReference>